<reference evidence="2" key="3">
    <citation type="submission" date="2015-04" db="UniProtKB">
        <authorList>
            <consortium name="EnsemblPlants"/>
        </authorList>
    </citation>
    <scope>IDENTIFICATION</scope>
    <source>
        <strain evidence="2">cv. Jemalong A17</strain>
    </source>
</reference>
<accession>A0A072UYJ9</accession>
<proteinExistence type="predicted"/>
<evidence type="ECO:0000313" key="2">
    <source>
        <dbReference type="EnsemblPlants" id="KEH34516"/>
    </source>
</evidence>
<dbReference type="PANTHER" id="PTHR36617">
    <property type="entry name" value="PROTEIN, PUTATIVE-RELATED"/>
    <property type="match status" value="1"/>
</dbReference>
<dbReference type="STRING" id="3880.A0A072UYJ9"/>
<dbReference type="PANTHER" id="PTHR36617:SF5">
    <property type="entry name" value="OS05G0421675 PROTEIN"/>
    <property type="match status" value="1"/>
</dbReference>
<organism evidence="1 3">
    <name type="scientific">Medicago truncatula</name>
    <name type="common">Barrel medic</name>
    <name type="synonym">Medicago tribuloides</name>
    <dbReference type="NCBI Taxonomy" id="3880"/>
    <lineage>
        <taxon>Eukaryota</taxon>
        <taxon>Viridiplantae</taxon>
        <taxon>Streptophyta</taxon>
        <taxon>Embryophyta</taxon>
        <taxon>Tracheophyta</taxon>
        <taxon>Spermatophyta</taxon>
        <taxon>Magnoliopsida</taxon>
        <taxon>eudicotyledons</taxon>
        <taxon>Gunneridae</taxon>
        <taxon>Pentapetalae</taxon>
        <taxon>rosids</taxon>
        <taxon>fabids</taxon>
        <taxon>Fabales</taxon>
        <taxon>Fabaceae</taxon>
        <taxon>Papilionoideae</taxon>
        <taxon>50 kb inversion clade</taxon>
        <taxon>NPAAA clade</taxon>
        <taxon>Hologalegina</taxon>
        <taxon>IRL clade</taxon>
        <taxon>Trifolieae</taxon>
        <taxon>Medicago</taxon>
    </lineage>
</organism>
<protein>
    <recommendedName>
        <fullName evidence="4">Reverse transcriptase domain-containing protein</fullName>
    </recommendedName>
</protein>
<dbReference type="Proteomes" id="UP000002051">
    <property type="component" value="Chromosome 3"/>
</dbReference>
<name>A0A072UYJ9_MEDTR</name>
<gene>
    <name evidence="1" type="ordered locus">MTR_3g467670</name>
</gene>
<evidence type="ECO:0000313" key="3">
    <source>
        <dbReference type="Proteomes" id="UP000002051"/>
    </source>
</evidence>
<dbReference type="AlphaFoldDB" id="A0A072UYJ9"/>
<dbReference type="HOGENOM" id="CLU_1125960_0_0_1"/>
<sequence>MKPFSLEEVKAIVWDCDSFKSSGHDGINFGLIKDFLHDMKDEIMKFVSEFHRNGINTTFIALIPKVDSPKKFNDFQPISLSAFVKNRQILDEILIANEVVDECRKFQKDLMLFKLDFEKAYDSMVGVGSSVCAFRRLFDLYENKSITVVNWFSLGVEKGEAWKWRQRLWAWEEEVLEECKTLLLDVSLHVNVLDWLLWLPHPSGGYSVRGVYQLLTVKDIPLANSAAAMIWHTSSVKGLSFCVEAAM</sequence>
<evidence type="ECO:0008006" key="4">
    <source>
        <dbReference type="Google" id="ProtNLM"/>
    </source>
</evidence>
<keyword evidence="3" id="KW-1185">Reference proteome</keyword>
<dbReference type="EMBL" id="CM001219">
    <property type="protein sequence ID" value="KEH34516.1"/>
    <property type="molecule type" value="Genomic_DNA"/>
</dbReference>
<evidence type="ECO:0000313" key="1">
    <source>
        <dbReference type="EMBL" id="KEH34516.1"/>
    </source>
</evidence>
<reference evidence="1 3" key="1">
    <citation type="journal article" date="2011" name="Nature">
        <title>The Medicago genome provides insight into the evolution of rhizobial symbioses.</title>
        <authorList>
            <person name="Young N.D."/>
            <person name="Debelle F."/>
            <person name="Oldroyd G.E."/>
            <person name="Geurts R."/>
            <person name="Cannon S.B."/>
            <person name="Udvardi M.K."/>
            <person name="Benedito V.A."/>
            <person name="Mayer K.F."/>
            <person name="Gouzy J."/>
            <person name="Schoof H."/>
            <person name="Van de Peer Y."/>
            <person name="Proost S."/>
            <person name="Cook D.R."/>
            <person name="Meyers B.C."/>
            <person name="Spannagl M."/>
            <person name="Cheung F."/>
            <person name="De Mita S."/>
            <person name="Krishnakumar V."/>
            <person name="Gundlach H."/>
            <person name="Zhou S."/>
            <person name="Mudge J."/>
            <person name="Bharti A.K."/>
            <person name="Murray J.D."/>
            <person name="Naoumkina M.A."/>
            <person name="Rosen B."/>
            <person name="Silverstein K.A."/>
            <person name="Tang H."/>
            <person name="Rombauts S."/>
            <person name="Zhao P.X."/>
            <person name="Zhou P."/>
            <person name="Barbe V."/>
            <person name="Bardou P."/>
            <person name="Bechner M."/>
            <person name="Bellec A."/>
            <person name="Berger A."/>
            <person name="Berges H."/>
            <person name="Bidwell S."/>
            <person name="Bisseling T."/>
            <person name="Choisne N."/>
            <person name="Couloux A."/>
            <person name="Denny R."/>
            <person name="Deshpande S."/>
            <person name="Dai X."/>
            <person name="Doyle J.J."/>
            <person name="Dudez A.M."/>
            <person name="Farmer A.D."/>
            <person name="Fouteau S."/>
            <person name="Franken C."/>
            <person name="Gibelin C."/>
            <person name="Gish J."/>
            <person name="Goldstein S."/>
            <person name="Gonzalez A.J."/>
            <person name="Green P.J."/>
            <person name="Hallab A."/>
            <person name="Hartog M."/>
            <person name="Hua A."/>
            <person name="Humphray S.J."/>
            <person name="Jeong D.H."/>
            <person name="Jing Y."/>
            <person name="Jocker A."/>
            <person name="Kenton S.M."/>
            <person name="Kim D.J."/>
            <person name="Klee K."/>
            <person name="Lai H."/>
            <person name="Lang C."/>
            <person name="Lin S."/>
            <person name="Macmil S.L."/>
            <person name="Magdelenat G."/>
            <person name="Matthews L."/>
            <person name="McCorrison J."/>
            <person name="Monaghan E.L."/>
            <person name="Mun J.H."/>
            <person name="Najar F.Z."/>
            <person name="Nicholson C."/>
            <person name="Noirot C."/>
            <person name="O'Bleness M."/>
            <person name="Paule C.R."/>
            <person name="Poulain J."/>
            <person name="Prion F."/>
            <person name="Qin B."/>
            <person name="Qu C."/>
            <person name="Retzel E.F."/>
            <person name="Riddle C."/>
            <person name="Sallet E."/>
            <person name="Samain S."/>
            <person name="Samson N."/>
            <person name="Sanders I."/>
            <person name="Saurat O."/>
            <person name="Scarpelli C."/>
            <person name="Schiex T."/>
            <person name="Segurens B."/>
            <person name="Severin A.J."/>
            <person name="Sherrier D.J."/>
            <person name="Shi R."/>
            <person name="Sims S."/>
            <person name="Singer S.R."/>
            <person name="Sinharoy S."/>
            <person name="Sterck L."/>
            <person name="Viollet A."/>
            <person name="Wang B.B."/>
            <person name="Wang K."/>
            <person name="Wang M."/>
            <person name="Wang X."/>
            <person name="Warfsmann J."/>
            <person name="Weissenbach J."/>
            <person name="White D.D."/>
            <person name="White J.D."/>
            <person name="Wiley G.B."/>
            <person name="Wincker P."/>
            <person name="Xing Y."/>
            <person name="Yang L."/>
            <person name="Yao Z."/>
            <person name="Ying F."/>
            <person name="Zhai J."/>
            <person name="Zhou L."/>
            <person name="Zuber A."/>
            <person name="Denarie J."/>
            <person name="Dixon R.A."/>
            <person name="May G.D."/>
            <person name="Schwartz D.C."/>
            <person name="Rogers J."/>
            <person name="Quetier F."/>
            <person name="Town C.D."/>
            <person name="Roe B.A."/>
        </authorList>
    </citation>
    <scope>NUCLEOTIDE SEQUENCE [LARGE SCALE GENOMIC DNA]</scope>
    <source>
        <strain evidence="1">A17</strain>
        <strain evidence="2 3">cv. Jemalong A17</strain>
    </source>
</reference>
<reference evidence="1 3" key="2">
    <citation type="journal article" date="2014" name="BMC Genomics">
        <title>An improved genome release (version Mt4.0) for the model legume Medicago truncatula.</title>
        <authorList>
            <person name="Tang H."/>
            <person name="Krishnakumar V."/>
            <person name="Bidwell S."/>
            <person name="Rosen B."/>
            <person name="Chan A."/>
            <person name="Zhou S."/>
            <person name="Gentzbittel L."/>
            <person name="Childs K.L."/>
            <person name="Yandell M."/>
            <person name="Gundlach H."/>
            <person name="Mayer K.F."/>
            <person name="Schwartz D.C."/>
            <person name="Town C.D."/>
        </authorList>
    </citation>
    <scope>GENOME REANNOTATION</scope>
    <source>
        <strain evidence="1">A17</strain>
        <strain evidence="2 3">cv. Jemalong A17</strain>
    </source>
</reference>
<dbReference type="EnsemblPlants" id="KEH34516">
    <property type="protein sequence ID" value="KEH34516"/>
    <property type="gene ID" value="MTR_3g467670"/>
</dbReference>